<proteinExistence type="predicted"/>
<evidence type="ECO:0000313" key="2">
    <source>
        <dbReference type="Proteomes" id="UP000249204"/>
    </source>
</evidence>
<reference evidence="1 2" key="1">
    <citation type="submission" date="2018-06" db="EMBL/GenBank/DDBJ databases">
        <title>Isolation of heavy metals resistant Paenibacillus silvae NC2 from Gold-Copper mine in ZiJin, China.</title>
        <authorList>
            <person name="Xu J."/>
            <person name="Mazhar H.S."/>
            <person name="Rensing C."/>
        </authorList>
    </citation>
    <scope>NUCLEOTIDE SEQUENCE [LARGE SCALE GENOMIC DNA]</scope>
    <source>
        <strain evidence="1 2">NC2</strain>
    </source>
</reference>
<sequence>MKMDRFENDYYYTHFPDPQEKTFQYSTCCGCKEDINVGEEVLDVYGVCVHDTYDCLFKAVEAKQVIAGEE</sequence>
<dbReference type="EMBL" id="QKWW01000120">
    <property type="protein sequence ID" value="PZT52195.1"/>
    <property type="molecule type" value="Genomic_DNA"/>
</dbReference>
<organism evidence="1 2">
    <name type="scientific">Paenibacillus silvae</name>
    <dbReference type="NCBI Taxonomy" id="1325358"/>
    <lineage>
        <taxon>Bacteria</taxon>
        <taxon>Bacillati</taxon>
        <taxon>Bacillota</taxon>
        <taxon>Bacilli</taxon>
        <taxon>Bacillales</taxon>
        <taxon>Paenibacillaceae</taxon>
        <taxon>Paenibacillus</taxon>
    </lineage>
</organism>
<gene>
    <name evidence="1" type="ORF">DN757_28555</name>
</gene>
<accession>A0A2W6N8E1</accession>
<dbReference type="Proteomes" id="UP000249204">
    <property type="component" value="Unassembled WGS sequence"/>
</dbReference>
<evidence type="ECO:0000313" key="1">
    <source>
        <dbReference type="EMBL" id="PZT52195.1"/>
    </source>
</evidence>
<dbReference type="AlphaFoldDB" id="A0A2W6N8E1"/>
<comment type="caution">
    <text evidence="1">The sequence shown here is derived from an EMBL/GenBank/DDBJ whole genome shotgun (WGS) entry which is preliminary data.</text>
</comment>
<name>A0A2W6N8E1_9BACL</name>
<protein>
    <submittedName>
        <fullName evidence="1">Uncharacterized protein</fullName>
    </submittedName>
</protein>